<dbReference type="InterPro" id="IPR054722">
    <property type="entry name" value="PolX-like_BBD"/>
</dbReference>
<keyword evidence="4" id="KW-1185">Reference proteome</keyword>
<dbReference type="InterPro" id="IPR025724">
    <property type="entry name" value="GAG-pre-integrase_dom"/>
</dbReference>
<feature type="domain" description="GAG-pre-integrase" evidence="1">
    <location>
        <begin position="267"/>
        <end position="327"/>
    </location>
</feature>
<evidence type="ECO:0000313" key="4">
    <source>
        <dbReference type="Proteomes" id="UP001159364"/>
    </source>
</evidence>
<comment type="caution">
    <text evidence="3">The sequence shown here is derived from an EMBL/GenBank/DDBJ whole genome shotgun (WGS) entry which is preliminary data.</text>
</comment>
<dbReference type="PANTHER" id="PTHR35317:SF11">
    <property type="entry name" value="CCHC-TYPE DOMAIN-CONTAINING PROTEIN"/>
    <property type="match status" value="1"/>
</dbReference>
<dbReference type="Proteomes" id="UP001159364">
    <property type="component" value="Linkage Group LG05"/>
</dbReference>
<accession>A0AAV8TDB1</accession>
<organism evidence="3 4">
    <name type="scientific">Erythroxylum novogranatense</name>
    <dbReference type="NCBI Taxonomy" id="1862640"/>
    <lineage>
        <taxon>Eukaryota</taxon>
        <taxon>Viridiplantae</taxon>
        <taxon>Streptophyta</taxon>
        <taxon>Embryophyta</taxon>
        <taxon>Tracheophyta</taxon>
        <taxon>Spermatophyta</taxon>
        <taxon>Magnoliopsida</taxon>
        <taxon>eudicotyledons</taxon>
        <taxon>Gunneridae</taxon>
        <taxon>Pentapetalae</taxon>
        <taxon>rosids</taxon>
        <taxon>fabids</taxon>
        <taxon>Malpighiales</taxon>
        <taxon>Erythroxylaceae</taxon>
        <taxon>Erythroxylum</taxon>
    </lineage>
</organism>
<evidence type="ECO:0000259" key="2">
    <source>
        <dbReference type="Pfam" id="PF22936"/>
    </source>
</evidence>
<protein>
    <recommendedName>
        <fullName evidence="5">GAG-pre-integrase domain-containing protein</fullName>
    </recommendedName>
</protein>
<dbReference type="AlphaFoldDB" id="A0AAV8TDB1"/>
<evidence type="ECO:0000313" key="3">
    <source>
        <dbReference type="EMBL" id="KAJ8764755.1"/>
    </source>
</evidence>
<proteinExistence type="predicted"/>
<reference evidence="3 4" key="1">
    <citation type="submission" date="2021-09" db="EMBL/GenBank/DDBJ databases">
        <title>Genomic insights and catalytic innovation underlie evolution of tropane alkaloids biosynthesis.</title>
        <authorList>
            <person name="Wang Y.-J."/>
            <person name="Tian T."/>
            <person name="Huang J.-P."/>
            <person name="Huang S.-X."/>
        </authorList>
    </citation>
    <scope>NUCLEOTIDE SEQUENCE [LARGE SCALE GENOMIC DNA]</scope>
    <source>
        <strain evidence="3">KIB-2018</strain>
        <tissue evidence="3">Leaf</tissue>
    </source>
</reference>
<name>A0AAV8TDB1_9ROSI</name>
<dbReference type="Pfam" id="PF13976">
    <property type="entry name" value="gag_pre-integrs"/>
    <property type="match status" value="1"/>
</dbReference>
<gene>
    <name evidence="3" type="ORF">K2173_009149</name>
</gene>
<dbReference type="Pfam" id="PF14223">
    <property type="entry name" value="Retrotran_gag_2"/>
    <property type="match status" value="1"/>
</dbReference>
<evidence type="ECO:0008006" key="5">
    <source>
        <dbReference type="Google" id="ProtNLM"/>
    </source>
</evidence>
<dbReference type="Pfam" id="PF22936">
    <property type="entry name" value="Pol_BBD"/>
    <property type="match status" value="1"/>
</dbReference>
<dbReference type="PANTHER" id="PTHR35317">
    <property type="entry name" value="OS04G0629600 PROTEIN"/>
    <property type="match status" value="1"/>
</dbReference>
<dbReference type="EMBL" id="JAIWQS010000005">
    <property type="protein sequence ID" value="KAJ8764755.1"/>
    <property type="molecule type" value="Genomic_DNA"/>
</dbReference>
<evidence type="ECO:0000259" key="1">
    <source>
        <dbReference type="Pfam" id="PF13976"/>
    </source>
</evidence>
<sequence length="353" mass="40533">MQVLNLIREFELQKMKESETVKEYSDRLLKIVNKVRLLGNDFSDSRVVQKIIVTAPKKYEASITTLENTRDLSKITLAKLLNSLQAQEQRRLMRHNDPIEGALQAKHQNSSRGKGRNLKGNYPPCKHCDKLGHPPYKCWRRPDRIVICRDKSQKQEADAQVADQDEEDQMFVATCFSTKTTTESWLIDSGCTNHMTFDKTLFKDLKPTKIAKVRIGNGDYISAKGKGAIAITTISVSFENLHCLVYDATGELILRVKMRGKSFSFDPTEEEHVAYLYEINITEIWHKRLGHCHIQRMLEMKKNEMTRGLPILVNQLPNCHACHFGKQNRLPFPKSTWRATQKLQLIHTDVAGP</sequence>
<feature type="domain" description="Retrovirus-related Pol polyprotein from transposon TNT 1-94-like beta-barrel" evidence="2">
    <location>
        <begin position="185"/>
        <end position="234"/>
    </location>
</feature>